<dbReference type="EMBL" id="AY739900">
    <property type="protein sequence ID" value="AAV30201.1"/>
    <property type="molecule type" value="Genomic_DNA"/>
</dbReference>
<dbReference type="GeneID" id="17823724"/>
<dbReference type="KEGG" id="vg:17823724"/>
<name>F7V9E0_9CAUD</name>
<sequence>MNYKRMWLALKKIIEEEDDILSGELKNTNQENRDRLTVQAEEVDYLAGEMKILEAREILLQEKEKYEEKNEGN</sequence>
<proteinExistence type="predicted"/>
<reference evidence="1 2" key="1">
    <citation type="journal article" date="2011" name="Arch. Virol.">
        <title>The genomes and comparative genomics of Lactobacillus delbrueckii phages.</title>
        <authorList>
            <person name="Riipinen K.A."/>
            <person name="Forsman P."/>
            <person name="Alatossava T."/>
        </authorList>
    </citation>
    <scope>NUCLEOTIDE SEQUENCE [LARGE SCALE GENOMIC DNA]</scope>
</reference>
<dbReference type="RefSeq" id="YP_008859618.1">
    <property type="nucleotide sequence ID" value="NC_022989.1"/>
</dbReference>
<dbReference type="Proteomes" id="UP000000290">
    <property type="component" value="Genome"/>
</dbReference>
<evidence type="ECO:0000313" key="2">
    <source>
        <dbReference type="Proteomes" id="UP000000290"/>
    </source>
</evidence>
<keyword evidence="2" id="KW-1185">Reference proteome</keyword>
<protein>
    <submittedName>
        <fullName evidence="1">Uncharacterized protein</fullName>
    </submittedName>
</protein>
<accession>F7V9E0</accession>
<evidence type="ECO:0000313" key="1">
    <source>
        <dbReference type="EMBL" id="AAV30201.1"/>
    </source>
</evidence>
<organism evidence="1 2">
    <name type="scientific">Lactobacillus phage LL-Ku</name>
    <dbReference type="NCBI Taxonomy" id="2892343"/>
    <lineage>
        <taxon>Viruses</taxon>
        <taxon>Duplodnaviria</taxon>
        <taxon>Heunggongvirae</taxon>
        <taxon>Uroviricota</taxon>
        <taxon>Caudoviricetes</taxon>
        <taxon>Cequinquevirus</taxon>
        <taxon>Cequinquevirus LLKu</taxon>
    </lineage>
</organism>